<dbReference type="Proteomes" id="UP000291933">
    <property type="component" value="Unassembled WGS sequence"/>
</dbReference>
<dbReference type="AlphaFoldDB" id="A0A4Q9KJ39"/>
<dbReference type="Pfam" id="PF00583">
    <property type="entry name" value="Acetyltransf_1"/>
    <property type="match status" value="1"/>
</dbReference>
<dbReference type="PROSITE" id="PS51186">
    <property type="entry name" value="GNAT"/>
    <property type="match status" value="1"/>
</dbReference>
<dbReference type="EMBL" id="SDMR01000025">
    <property type="protein sequence ID" value="TBT91471.1"/>
    <property type="molecule type" value="Genomic_DNA"/>
</dbReference>
<gene>
    <name evidence="5" type="ORF">ET996_13735</name>
</gene>
<dbReference type="CDD" id="cd04301">
    <property type="entry name" value="NAT_SF"/>
    <property type="match status" value="1"/>
</dbReference>
<evidence type="ECO:0000256" key="3">
    <source>
        <dbReference type="SAM" id="MobiDB-lite"/>
    </source>
</evidence>
<dbReference type="RefSeq" id="WP_131173133.1">
    <property type="nucleotide sequence ID" value="NZ_FXTL01000025.1"/>
</dbReference>
<evidence type="ECO:0000313" key="5">
    <source>
        <dbReference type="EMBL" id="TBT91471.1"/>
    </source>
</evidence>
<dbReference type="PANTHER" id="PTHR43877">
    <property type="entry name" value="AMINOALKYLPHOSPHONATE N-ACETYLTRANSFERASE-RELATED-RELATED"/>
    <property type="match status" value="1"/>
</dbReference>
<dbReference type="InterPro" id="IPR050832">
    <property type="entry name" value="Bact_Acetyltransf"/>
</dbReference>
<feature type="domain" description="N-acetyltransferase" evidence="4">
    <location>
        <begin position="23"/>
        <end position="165"/>
    </location>
</feature>
<comment type="caution">
    <text evidence="5">The sequence shown here is derived from an EMBL/GenBank/DDBJ whole genome shotgun (WGS) entry which is preliminary data.</text>
</comment>
<evidence type="ECO:0000256" key="2">
    <source>
        <dbReference type="ARBA" id="ARBA00023315"/>
    </source>
</evidence>
<keyword evidence="2" id="KW-0012">Acyltransferase</keyword>
<feature type="region of interest" description="Disordered" evidence="3">
    <location>
        <begin position="1"/>
        <end position="27"/>
    </location>
</feature>
<dbReference type="Gene3D" id="3.40.630.30">
    <property type="match status" value="1"/>
</dbReference>
<proteinExistence type="predicted"/>
<evidence type="ECO:0000256" key="1">
    <source>
        <dbReference type="ARBA" id="ARBA00022679"/>
    </source>
</evidence>
<sequence length="165" mass="17571">MPLFRRPRTESSAPVTEPPRGAISVRSAEPSDAAALVGLCRLRGREITEDAMVARLEQRRARTDQAVWVAVDEQGTVCGFASGVVVATLESGPIAHLTALATETHARGRGVGRGLVDAFTAWATQAGAWEAVVLSGGGEGTHKSHRGYDHLGFEPRGRVYAKTLR</sequence>
<dbReference type="InterPro" id="IPR000182">
    <property type="entry name" value="GNAT_dom"/>
</dbReference>
<evidence type="ECO:0000313" key="6">
    <source>
        <dbReference type="Proteomes" id="UP000291933"/>
    </source>
</evidence>
<accession>A0A4Q9KJ39</accession>
<keyword evidence="6" id="KW-1185">Reference proteome</keyword>
<dbReference type="OrthoDB" id="3173333at2"/>
<name>A0A4Q9KJ39_PROTD</name>
<dbReference type="InterPro" id="IPR016181">
    <property type="entry name" value="Acyl_CoA_acyltransferase"/>
</dbReference>
<dbReference type="GO" id="GO:0016747">
    <property type="term" value="F:acyltransferase activity, transferring groups other than amino-acyl groups"/>
    <property type="evidence" value="ECO:0007669"/>
    <property type="project" value="InterPro"/>
</dbReference>
<reference evidence="5 6" key="1">
    <citation type="submission" date="2019-01" db="EMBL/GenBank/DDBJ databases">
        <title>Lactibacter flavus gen. nov., sp. nov., a novel bacterium of the family Propionibacteriaceae isolated from raw milk and dairy products.</title>
        <authorList>
            <person name="Huptas C."/>
            <person name="Wenning M."/>
            <person name="Breitenwieser F."/>
            <person name="Doll E."/>
            <person name="Von Neubeck M."/>
            <person name="Busse H.-J."/>
            <person name="Scherer S."/>
        </authorList>
    </citation>
    <scope>NUCLEOTIDE SEQUENCE [LARGE SCALE GENOMIC DNA]</scope>
    <source>
        <strain evidence="5 6">DSM 22130</strain>
    </source>
</reference>
<dbReference type="SUPFAM" id="SSF55729">
    <property type="entry name" value="Acyl-CoA N-acyltransferases (Nat)"/>
    <property type="match status" value="1"/>
</dbReference>
<keyword evidence="1 5" id="KW-0808">Transferase</keyword>
<organism evidence="5 6">
    <name type="scientific">Propioniciclava tarda</name>
    <dbReference type="NCBI Taxonomy" id="433330"/>
    <lineage>
        <taxon>Bacteria</taxon>
        <taxon>Bacillati</taxon>
        <taxon>Actinomycetota</taxon>
        <taxon>Actinomycetes</taxon>
        <taxon>Propionibacteriales</taxon>
        <taxon>Propionibacteriaceae</taxon>
        <taxon>Propioniciclava</taxon>
    </lineage>
</organism>
<protein>
    <submittedName>
        <fullName evidence="5">GNAT family N-acetyltransferase</fullName>
    </submittedName>
</protein>
<evidence type="ECO:0000259" key="4">
    <source>
        <dbReference type="PROSITE" id="PS51186"/>
    </source>
</evidence>